<gene>
    <name evidence="10" type="ORF">WICPIJ_000013</name>
</gene>
<comment type="similarity">
    <text evidence="3">Belongs to the misato family.</text>
</comment>
<reference evidence="10" key="1">
    <citation type="journal article" date="2021" name="Open Biol.">
        <title>Shared evolutionary footprints suggest mitochondrial oxidative damage underlies multiple complex I losses in fungi.</title>
        <authorList>
            <person name="Schikora-Tamarit M.A."/>
            <person name="Marcet-Houben M."/>
            <person name="Nosek J."/>
            <person name="Gabaldon T."/>
        </authorList>
    </citation>
    <scope>NUCLEOTIDE SEQUENCE</scope>
    <source>
        <strain evidence="10">CBS2887</strain>
    </source>
</reference>
<dbReference type="InterPro" id="IPR049942">
    <property type="entry name" value="DML1/Misato"/>
</dbReference>
<feature type="domain" description="Misato Segment II tubulin-like" evidence="8">
    <location>
        <begin position="2"/>
        <end position="112"/>
    </location>
</feature>
<sequence>MQEVLTLSLSQRSNNLTTHFYNAQESYFEYTKTSSDSSNDPTVHFRPSLQSNNTVNYHPRALIWDLNGGFGSLGKFEYFPQRDNNDDDPSAFNQTVMRSEKIRKSAYQEALDSGLSPLPALKSQDIQYWSDFNRVVFEPKSFNVLNDWVYDPVNAPDGRFKSSSEREFKSFEIGAQEWEKVGLDFLEEKYRVSLEECDALNGLNVVTDLDSAWGGFTASMLSEIRDDYNPKSMIFNWGLFNGKTMKELSNREVFNRIKTFVEINKSSSLFIPLGGVARSGGSLWETSAYQNVIFETVQILNSQRSDRINFNNIEGSLVRGTHRTVVSDVSATIKDEETGESKAFNLSLKFFECFKKDNRDNHQFNAIKVNRPSQNMPLRQEENKDNQTEQKLSPLTTTTTYKIHKPYPTPSSHPQNIITPDCTTSISLSMESNARRTFLDMKDWISKAIRGDERTELIDELSTLAAEYESGWGYSDESDDDY</sequence>
<dbReference type="OrthoDB" id="271881at2759"/>
<proteinExistence type="inferred from homology"/>
<evidence type="ECO:0000256" key="5">
    <source>
        <dbReference type="ARBA" id="ARBA00022030"/>
    </source>
</evidence>
<keyword evidence="6" id="KW-0496">Mitochondrion</keyword>
<evidence type="ECO:0000256" key="4">
    <source>
        <dbReference type="ARBA" id="ARBA00014097"/>
    </source>
</evidence>
<dbReference type="InterPro" id="IPR019605">
    <property type="entry name" value="Misato_II_tubulin-like"/>
</dbReference>
<protein>
    <recommendedName>
        <fullName evidence="4">Protein DML1</fullName>
    </recommendedName>
    <alternativeName>
        <fullName evidence="5">Protein dml1</fullName>
    </alternativeName>
</protein>
<dbReference type="Pfam" id="PF10644">
    <property type="entry name" value="Misat_Tub_SegII"/>
    <property type="match status" value="1"/>
</dbReference>
<evidence type="ECO:0000259" key="8">
    <source>
        <dbReference type="Pfam" id="PF10644"/>
    </source>
</evidence>
<dbReference type="Gene3D" id="3.40.50.1440">
    <property type="entry name" value="Tubulin/FtsZ, GTPase domain"/>
    <property type="match status" value="1"/>
</dbReference>
<feature type="domain" description="DML1/Misato tubulin" evidence="9">
    <location>
        <begin position="119"/>
        <end position="299"/>
    </location>
</feature>
<dbReference type="PANTHER" id="PTHR13391">
    <property type="entry name" value="MITOCHONDRIAL DISTRIBUTION REGULATOR MISATO"/>
    <property type="match status" value="1"/>
</dbReference>
<reference evidence="10" key="2">
    <citation type="submission" date="2021-01" db="EMBL/GenBank/DDBJ databases">
        <authorList>
            <person name="Schikora-Tamarit M.A."/>
        </authorList>
    </citation>
    <scope>NUCLEOTIDE SEQUENCE</scope>
    <source>
        <strain evidence="10">CBS2887</strain>
    </source>
</reference>
<dbReference type="AlphaFoldDB" id="A0A9P8TSM7"/>
<dbReference type="PANTHER" id="PTHR13391:SF0">
    <property type="entry name" value="PROTEIN MISATO HOMOLOG 1"/>
    <property type="match status" value="1"/>
</dbReference>
<organism evidence="10 11">
    <name type="scientific">Wickerhamomyces pijperi</name>
    <name type="common">Yeast</name>
    <name type="synonym">Pichia pijperi</name>
    <dbReference type="NCBI Taxonomy" id="599730"/>
    <lineage>
        <taxon>Eukaryota</taxon>
        <taxon>Fungi</taxon>
        <taxon>Dikarya</taxon>
        <taxon>Ascomycota</taxon>
        <taxon>Saccharomycotina</taxon>
        <taxon>Saccharomycetes</taxon>
        <taxon>Phaffomycetales</taxon>
        <taxon>Wickerhamomycetaceae</taxon>
        <taxon>Wickerhamomyces</taxon>
    </lineage>
</organism>
<dbReference type="SUPFAM" id="SSF52490">
    <property type="entry name" value="Tubulin nucleotide-binding domain-like"/>
    <property type="match status" value="1"/>
</dbReference>
<evidence type="ECO:0000256" key="2">
    <source>
        <dbReference type="ARBA" id="ARBA00004173"/>
    </source>
</evidence>
<keyword evidence="11" id="KW-1185">Reference proteome</keyword>
<dbReference type="InterPro" id="IPR029209">
    <property type="entry name" value="DML1/Misato_tubulin"/>
</dbReference>
<evidence type="ECO:0000256" key="1">
    <source>
        <dbReference type="ARBA" id="ARBA00003757"/>
    </source>
</evidence>
<evidence type="ECO:0000313" key="11">
    <source>
        <dbReference type="Proteomes" id="UP000774326"/>
    </source>
</evidence>
<comment type="function">
    <text evidence="1">Involved in the partitioning of the mitochondrial organelle and mitochondrial DNA (mtDNA) inheritance.</text>
</comment>
<dbReference type="EMBL" id="JAEUBG010000004">
    <property type="protein sequence ID" value="KAH3689014.1"/>
    <property type="molecule type" value="Genomic_DNA"/>
</dbReference>
<dbReference type="InterPro" id="IPR036525">
    <property type="entry name" value="Tubulin/FtsZ_GTPase_sf"/>
</dbReference>
<evidence type="ECO:0000256" key="3">
    <source>
        <dbReference type="ARBA" id="ARBA00008507"/>
    </source>
</evidence>
<dbReference type="Pfam" id="PF14881">
    <property type="entry name" value="Tubulin_3"/>
    <property type="match status" value="1"/>
</dbReference>
<feature type="region of interest" description="Disordered" evidence="7">
    <location>
        <begin position="371"/>
        <end position="392"/>
    </location>
</feature>
<comment type="subcellular location">
    <subcellularLocation>
        <location evidence="2">Mitochondrion</location>
    </subcellularLocation>
</comment>
<evidence type="ECO:0000256" key="6">
    <source>
        <dbReference type="ARBA" id="ARBA00023128"/>
    </source>
</evidence>
<dbReference type="GO" id="GO:0007005">
    <property type="term" value="P:mitochondrion organization"/>
    <property type="evidence" value="ECO:0007669"/>
    <property type="project" value="InterPro"/>
</dbReference>
<evidence type="ECO:0000256" key="7">
    <source>
        <dbReference type="SAM" id="MobiDB-lite"/>
    </source>
</evidence>
<accession>A0A9P8TSM7</accession>
<evidence type="ECO:0000259" key="9">
    <source>
        <dbReference type="Pfam" id="PF14881"/>
    </source>
</evidence>
<dbReference type="Proteomes" id="UP000774326">
    <property type="component" value="Unassembled WGS sequence"/>
</dbReference>
<name>A0A9P8TSM7_WICPI</name>
<feature type="compositionally biased region" description="Basic and acidic residues" evidence="7">
    <location>
        <begin position="379"/>
        <end position="388"/>
    </location>
</feature>
<evidence type="ECO:0000313" key="10">
    <source>
        <dbReference type="EMBL" id="KAH3689014.1"/>
    </source>
</evidence>
<dbReference type="GO" id="GO:0005739">
    <property type="term" value="C:mitochondrion"/>
    <property type="evidence" value="ECO:0007669"/>
    <property type="project" value="UniProtKB-SubCell"/>
</dbReference>
<comment type="caution">
    <text evidence="10">The sequence shown here is derived from an EMBL/GenBank/DDBJ whole genome shotgun (WGS) entry which is preliminary data.</text>
</comment>